<organism evidence="1 2">
    <name type="scientific">Candidatus Methylophosphatis roskildensis</name>
    <dbReference type="NCBI Taxonomy" id="2899263"/>
    <lineage>
        <taxon>Bacteria</taxon>
        <taxon>Pseudomonadati</taxon>
        <taxon>Pseudomonadota</taxon>
        <taxon>Betaproteobacteria</taxon>
        <taxon>Nitrosomonadales</taxon>
        <taxon>Sterolibacteriaceae</taxon>
        <taxon>Candidatus Methylophosphatis</taxon>
    </lineage>
</organism>
<dbReference type="AlphaFoldDB" id="A0A9D7DZH5"/>
<gene>
    <name evidence="1" type="ORF">IPH26_00120</name>
</gene>
<protein>
    <submittedName>
        <fullName evidence="1">Uncharacterized protein</fullName>
    </submittedName>
</protein>
<reference evidence="1" key="1">
    <citation type="submission" date="2020-10" db="EMBL/GenBank/DDBJ databases">
        <title>Connecting structure to function with the recovery of over 1000 high-quality activated sludge metagenome-assembled genomes encoding full-length rRNA genes using long-read sequencing.</title>
        <authorList>
            <person name="Singleton C.M."/>
            <person name="Petriglieri F."/>
            <person name="Kristensen J.M."/>
            <person name="Kirkegaard R.H."/>
            <person name="Michaelsen T.Y."/>
            <person name="Andersen M.H."/>
            <person name="Karst S.M."/>
            <person name="Dueholm M.S."/>
            <person name="Nielsen P.H."/>
            <person name="Albertsen M."/>
        </authorList>
    </citation>
    <scope>NUCLEOTIDE SEQUENCE</scope>
    <source>
        <strain evidence="1">Bjer_18-Q3-R1-45_BAT3C.347</strain>
    </source>
</reference>
<evidence type="ECO:0000313" key="2">
    <source>
        <dbReference type="Proteomes" id="UP000807785"/>
    </source>
</evidence>
<proteinExistence type="predicted"/>
<sequence>MQLTTGIVVGGKVVVEGDPLPEGTVVTVLAREPDETFEVPPEIEAELLESIAQADRGETISADELIERLRRIA</sequence>
<comment type="caution">
    <text evidence="1">The sequence shown here is derived from an EMBL/GenBank/DDBJ whole genome shotgun (WGS) entry which is preliminary data.</text>
</comment>
<evidence type="ECO:0000313" key="1">
    <source>
        <dbReference type="EMBL" id="MBK6971419.1"/>
    </source>
</evidence>
<accession>A0A9D7DZH5</accession>
<dbReference type="Proteomes" id="UP000807785">
    <property type="component" value="Unassembled WGS sequence"/>
</dbReference>
<name>A0A9D7DZH5_9PROT</name>
<dbReference type="EMBL" id="JADJEV010000001">
    <property type="protein sequence ID" value="MBK6971419.1"/>
    <property type="molecule type" value="Genomic_DNA"/>
</dbReference>